<dbReference type="EMBL" id="BARV01000820">
    <property type="protein sequence ID" value="GAH90026.1"/>
    <property type="molecule type" value="Genomic_DNA"/>
</dbReference>
<name>X1J5R3_9ZZZZ</name>
<sequence length="84" mass="9232">MHKLIYIGFGCYRCSGCGEKTTTEEIESFMQTPCSGQDNLVKINKKVAALDQKIKEMALIQGTLDDALKNLVDHVKTLGPAVTE</sequence>
<organism evidence="1">
    <name type="scientific">marine sediment metagenome</name>
    <dbReference type="NCBI Taxonomy" id="412755"/>
    <lineage>
        <taxon>unclassified sequences</taxon>
        <taxon>metagenomes</taxon>
        <taxon>ecological metagenomes</taxon>
    </lineage>
</organism>
<evidence type="ECO:0000313" key="1">
    <source>
        <dbReference type="EMBL" id="GAH90026.1"/>
    </source>
</evidence>
<proteinExistence type="predicted"/>
<dbReference type="AlphaFoldDB" id="X1J5R3"/>
<gene>
    <name evidence="1" type="ORF">S06H3_02725</name>
</gene>
<accession>X1J5R3</accession>
<protein>
    <submittedName>
        <fullName evidence="1">Uncharacterized protein</fullName>
    </submittedName>
</protein>
<reference evidence="1" key="1">
    <citation type="journal article" date="2014" name="Front. Microbiol.">
        <title>High frequency of phylogenetically diverse reductive dehalogenase-homologous genes in deep subseafloor sedimentary metagenomes.</title>
        <authorList>
            <person name="Kawai M."/>
            <person name="Futagami T."/>
            <person name="Toyoda A."/>
            <person name="Takaki Y."/>
            <person name="Nishi S."/>
            <person name="Hori S."/>
            <person name="Arai W."/>
            <person name="Tsubouchi T."/>
            <person name="Morono Y."/>
            <person name="Uchiyama I."/>
            <person name="Ito T."/>
            <person name="Fujiyama A."/>
            <person name="Inagaki F."/>
            <person name="Takami H."/>
        </authorList>
    </citation>
    <scope>NUCLEOTIDE SEQUENCE</scope>
    <source>
        <strain evidence="1">Expedition CK06-06</strain>
    </source>
</reference>
<comment type="caution">
    <text evidence="1">The sequence shown here is derived from an EMBL/GenBank/DDBJ whole genome shotgun (WGS) entry which is preliminary data.</text>
</comment>